<dbReference type="InterPro" id="IPR002410">
    <property type="entry name" value="Peptidase_S33"/>
</dbReference>
<dbReference type="Proteomes" id="UP000182719">
    <property type="component" value="Unassembled WGS sequence"/>
</dbReference>
<dbReference type="PANTHER" id="PTHR43798:SF33">
    <property type="entry name" value="HYDROLASE, PUTATIVE (AFU_ORTHOLOGUE AFUA_2G14860)-RELATED"/>
    <property type="match status" value="1"/>
</dbReference>
<dbReference type="PANTHER" id="PTHR43798">
    <property type="entry name" value="MONOACYLGLYCEROL LIPASE"/>
    <property type="match status" value="1"/>
</dbReference>
<dbReference type="InterPro" id="IPR050266">
    <property type="entry name" value="AB_hydrolase_sf"/>
</dbReference>
<name>A0A1H7LP33_STIAU</name>
<dbReference type="InterPro" id="IPR000073">
    <property type="entry name" value="AB_hydrolase_1"/>
</dbReference>
<dbReference type="AlphaFoldDB" id="A0A1H7LP33"/>
<evidence type="ECO:0000256" key="1">
    <source>
        <dbReference type="ARBA" id="ARBA00010088"/>
    </source>
</evidence>
<keyword evidence="2" id="KW-0378">Hydrolase</keyword>
<organism evidence="4 5">
    <name type="scientific">Stigmatella aurantiaca</name>
    <dbReference type="NCBI Taxonomy" id="41"/>
    <lineage>
        <taxon>Bacteria</taxon>
        <taxon>Pseudomonadati</taxon>
        <taxon>Myxococcota</taxon>
        <taxon>Myxococcia</taxon>
        <taxon>Myxococcales</taxon>
        <taxon>Cystobacterineae</taxon>
        <taxon>Archangiaceae</taxon>
        <taxon>Stigmatella</taxon>
    </lineage>
</organism>
<dbReference type="OrthoDB" id="5385630at2"/>
<dbReference type="EMBL" id="FOAP01000003">
    <property type="protein sequence ID" value="SEL00742.1"/>
    <property type="molecule type" value="Genomic_DNA"/>
</dbReference>
<dbReference type="RefSeq" id="WP_143101347.1">
    <property type="nucleotide sequence ID" value="NZ_FOAP01000003.1"/>
</dbReference>
<comment type="similarity">
    <text evidence="1">Belongs to the peptidase S33 family.</text>
</comment>
<dbReference type="PRINTS" id="PR00793">
    <property type="entry name" value="PROAMNOPTASE"/>
</dbReference>
<keyword evidence="5" id="KW-1185">Reference proteome</keyword>
<dbReference type="Pfam" id="PF00561">
    <property type="entry name" value="Abhydrolase_1"/>
    <property type="match status" value="1"/>
</dbReference>
<protein>
    <submittedName>
        <fullName evidence="4">Proline iminopeptidase</fullName>
    </submittedName>
</protein>
<feature type="domain" description="AB hydrolase-1" evidence="3">
    <location>
        <begin position="36"/>
        <end position="268"/>
    </location>
</feature>
<dbReference type="Gene3D" id="3.40.50.1820">
    <property type="entry name" value="alpha/beta hydrolase"/>
    <property type="match status" value="1"/>
</dbReference>
<sequence length="296" mass="32153">MLLETQMYAEVSGARLFFDTEGPEWEESGPELRRRPTLLILHGGPGIDHSPYRQLGRAVSDRLHVVYLDHRANGRSETGDRRGLTLDGWAEDIHGFVAALGLHRPIVLGHSFGGYVAQAYAAAHPDQPGALILAGTAPRFVLERALAAFERLGGAAAADTASRFFRRPAEHFPEYMERCYPLYGRTAPGPQMVARMVMNLQVADSFVGGEMQTFDLRDRLARITAPVLILSAADDVIATPADVAELKEHLRAPCTEARFDAGHEMLRDEPARAAAVIRGFALDVAGPQAGAPAGRP</sequence>
<gene>
    <name evidence="4" type="ORF">SAMN05444354_103296</name>
</gene>
<reference evidence="5" key="1">
    <citation type="submission" date="2016-10" db="EMBL/GenBank/DDBJ databases">
        <authorList>
            <person name="Varghese N."/>
            <person name="Submissions S."/>
        </authorList>
    </citation>
    <scope>NUCLEOTIDE SEQUENCE [LARGE SCALE GENOMIC DNA]</scope>
    <source>
        <strain evidence="5">DSM 17044</strain>
    </source>
</reference>
<evidence type="ECO:0000313" key="5">
    <source>
        <dbReference type="Proteomes" id="UP000182719"/>
    </source>
</evidence>
<accession>A0A1H7LP33</accession>
<evidence type="ECO:0000259" key="3">
    <source>
        <dbReference type="Pfam" id="PF00561"/>
    </source>
</evidence>
<dbReference type="InterPro" id="IPR029058">
    <property type="entry name" value="AB_hydrolase_fold"/>
</dbReference>
<dbReference type="GO" id="GO:0016020">
    <property type="term" value="C:membrane"/>
    <property type="evidence" value="ECO:0007669"/>
    <property type="project" value="TreeGrafter"/>
</dbReference>
<evidence type="ECO:0000256" key="2">
    <source>
        <dbReference type="ARBA" id="ARBA00022801"/>
    </source>
</evidence>
<evidence type="ECO:0000313" key="4">
    <source>
        <dbReference type="EMBL" id="SEL00742.1"/>
    </source>
</evidence>
<dbReference type="GO" id="GO:0006508">
    <property type="term" value="P:proteolysis"/>
    <property type="evidence" value="ECO:0007669"/>
    <property type="project" value="InterPro"/>
</dbReference>
<dbReference type="SUPFAM" id="SSF53474">
    <property type="entry name" value="alpha/beta-Hydrolases"/>
    <property type="match status" value="1"/>
</dbReference>
<proteinExistence type="inferred from homology"/>
<dbReference type="GO" id="GO:0008233">
    <property type="term" value="F:peptidase activity"/>
    <property type="evidence" value="ECO:0007669"/>
    <property type="project" value="InterPro"/>
</dbReference>